<keyword evidence="5" id="KW-0539">Nucleus</keyword>
<dbReference type="Pfam" id="PF00397">
    <property type="entry name" value="WW"/>
    <property type="match status" value="1"/>
</dbReference>
<dbReference type="Gene3D" id="3.30.160.60">
    <property type="entry name" value="Classic Zinc Finger"/>
    <property type="match status" value="1"/>
</dbReference>
<keyword evidence="3" id="KW-0863">Zinc-finger</keyword>
<evidence type="ECO:0000259" key="8">
    <source>
        <dbReference type="PROSITE" id="PS50171"/>
    </source>
</evidence>
<dbReference type="SMART" id="SM00451">
    <property type="entry name" value="ZnF_U1"/>
    <property type="match status" value="1"/>
</dbReference>
<proteinExistence type="predicted"/>
<dbReference type="Gene3D" id="2.20.70.10">
    <property type="match status" value="1"/>
</dbReference>
<keyword evidence="4" id="KW-0862">Zinc</keyword>
<reference evidence="9" key="1">
    <citation type="journal article" date="2022" name="bioRxiv">
        <title>Genomics of Preaxostyla Flagellates Illuminates Evolutionary Transitions and the Path Towards Mitochondrial Loss.</title>
        <authorList>
            <person name="Novak L.V.F."/>
            <person name="Treitli S.C."/>
            <person name="Pyrih J."/>
            <person name="Halakuc P."/>
            <person name="Pipaliya S.V."/>
            <person name="Vacek V."/>
            <person name="Brzon O."/>
            <person name="Soukal P."/>
            <person name="Eme L."/>
            <person name="Dacks J.B."/>
            <person name="Karnkowska A."/>
            <person name="Elias M."/>
            <person name="Hampl V."/>
        </authorList>
    </citation>
    <scope>NUCLEOTIDE SEQUENCE</scope>
    <source>
        <strain evidence="9">RCP-MX</strain>
    </source>
</reference>
<dbReference type="Proteomes" id="UP001141327">
    <property type="component" value="Unassembled WGS sequence"/>
</dbReference>
<feature type="compositionally biased region" description="Basic and acidic residues" evidence="6">
    <location>
        <begin position="331"/>
        <end position="355"/>
    </location>
</feature>
<feature type="domain" description="WW" evidence="7">
    <location>
        <begin position="148"/>
        <end position="182"/>
    </location>
</feature>
<gene>
    <name evidence="9" type="ORF">PAPYR_11147</name>
</gene>
<dbReference type="PANTHER" id="PTHR13173:SF10">
    <property type="entry name" value="WW DOMAIN-BINDING PROTEIN 4"/>
    <property type="match status" value="1"/>
</dbReference>
<organism evidence="9 10">
    <name type="scientific">Paratrimastix pyriformis</name>
    <dbReference type="NCBI Taxonomy" id="342808"/>
    <lineage>
        <taxon>Eukaryota</taxon>
        <taxon>Metamonada</taxon>
        <taxon>Preaxostyla</taxon>
        <taxon>Paratrimastigidae</taxon>
        <taxon>Paratrimastix</taxon>
    </lineage>
</organism>
<evidence type="ECO:0000256" key="1">
    <source>
        <dbReference type="ARBA" id="ARBA00004123"/>
    </source>
</evidence>
<dbReference type="PROSITE" id="PS50020">
    <property type="entry name" value="WW_DOMAIN_2"/>
    <property type="match status" value="1"/>
</dbReference>
<evidence type="ECO:0000259" key="7">
    <source>
        <dbReference type="PROSITE" id="PS50020"/>
    </source>
</evidence>
<dbReference type="InterPro" id="IPR001202">
    <property type="entry name" value="WW_dom"/>
</dbReference>
<name>A0ABQ8U4D9_9EUKA</name>
<dbReference type="SMART" id="SM00456">
    <property type="entry name" value="WW"/>
    <property type="match status" value="1"/>
</dbReference>
<feature type="domain" description="Matrin-type" evidence="8">
    <location>
        <begin position="11"/>
        <end position="42"/>
    </location>
</feature>
<dbReference type="InterPro" id="IPR036020">
    <property type="entry name" value="WW_dom_sf"/>
</dbReference>
<evidence type="ECO:0000256" key="3">
    <source>
        <dbReference type="ARBA" id="ARBA00022771"/>
    </source>
</evidence>
<dbReference type="InterPro" id="IPR013085">
    <property type="entry name" value="U1-CZ_Znf_C2H2"/>
</dbReference>
<evidence type="ECO:0000256" key="5">
    <source>
        <dbReference type="ARBA" id="ARBA00023242"/>
    </source>
</evidence>
<protein>
    <submittedName>
        <fullName evidence="9">WW domain-binding protein 4</fullName>
    </submittedName>
</protein>
<evidence type="ECO:0000256" key="2">
    <source>
        <dbReference type="ARBA" id="ARBA00022723"/>
    </source>
</evidence>
<dbReference type="PANTHER" id="PTHR13173">
    <property type="entry name" value="WW DOMAIN BINDING PROTEIN 4"/>
    <property type="match status" value="1"/>
</dbReference>
<dbReference type="InterPro" id="IPR040023">
    <property type="entry name" value="WBP4"/>
</dbReference>
<evidence type="ECO:0000313" key="10">
    <source>
        <dbReference type="Proteomes" id="UP001141327"/>
    </source>
</evidence>
<dbReference type="PROSITE" id="PS01159">
    <property type="entry name" value="WW_DOMAIN_1"/>
    <property type="match status" value="1"/>
</dbReference>
<evidence type="ECO:0000313" key="9">
    <source>
        <dbReference type="EMBL" id="KAJ4454199.1"/>
    </source>
</evidence>
<dbReference type="CDD" id="cd00201">
    <property type="entry name" value="WW"/>
    <property type="match status" value="1"/>
</dbReference>
<sequence length="406" mass="45325">MTEFWIHTPKHYCKYCNIYIDDNKPSILHHERGARHQENMKKHMQGIQDKQREENDIQKEVERMKAAAAAYSDTSVLSQDVVPSAGDATQPAIGCEMPPPGLIDAVHQLHEPPKAGTPGAPRAGGKPPSDAAKEREMRELHQQIYRKFQVHPDWVATTDNTTGAVYYYNKFTGATQWNRPMLTETEIQEAEHKRILEQQHQERLREEAAEQAQAAFEAAQATRDLSAKPPEEFTAPAGAMIPPSAMLQRSEELKRLDEERAAKKAAKKLQLEAHREDDEDAANAASTDAAPEDRGVLPQLRAKQPRDEAPTPVCHPCVASTPVWGMWLQPTRDEAPTPQAKEDVSERRTRPRMEQGDAVAVPESKPSPAAPPVADTKPAIADGPESFIRKVGEEKRRNVRKGHFGL</sequence>
<dbReference type="InterPro" id="IPR000690">
    <property type="entry name" value="Matrin/U1-C_Znf_C2H2"/>
</dbReference>
<comment type="subcellular location">
    <subcellularLocation>
        <location evidence="1">Nucleus</location>
    </subcellularLocation>
</comment>
<feature type="region of interest" description="Disordered" evidence="6">
    <location>
        <begin position="110"/>
        <end position="136"/>
    </location>
</feature>
<evidence type="ECO:0000256" key="6">
    <source>
        <dbReference type="SAM" id="MobiDB-lite"/>
    </source>
</evidence>
<dbReference type="SUPFAM" id="SSF51045">
    <property type="entry name" value="WW domain"/>
    <property type="match status" value="1"/>
</dbReference>
<dbReference type="InterPro" id="IPR036236">
    <property type="entry name" value="Znf_C2H2_sf"/>
</dbReference>
<dbReference type="PROSITE" id="PS50171">
    <property type="entry name" value="ZF_MATRIN"/>
    <property type="match status" value="1"/>
</dbReference>
<feature type="region of interest" description="Disordered" evidence="6">
    <location>
        <begin position="328"/>
        <end position="386"/>
    </location>
</feature>
<comment type="caution">
    <text evidence="9">The sequence shown here is derived from an EMBL/GenBank/DDBJ whole genome shotgun (WGS) entry which is preliminary data.</text>
</comment>
<dbReference type="EMBL" id="JAPMOS010000176">
    <property type="protein sequence ID" value="KAJ4454199.1"/>
    <property type="molecule type" value="Genomic_DNA"/>
</dbReference>
<accession>A0ABQ8U4D9</accession>
<dbReference type="Pfam" id="PF06220">
    <property type="entry name" value="zf-U1"/>
    <property type="match status" value="1"/>
</dbReference>
<feature type="region of interest" description="Disordered" evidence="6">
    <location>
        <begin position="265"/>
        <end position="296"/>
    </location>
</feature>
<dbReference type="SUPFAM" id="SSF57667">
    <property type="entry name" value="beta-beta-alpha zinc fingers"/>
    <property type="match status" value="1"/>
</dbReference>
<keyword evidence="10" id="KW-1185">Reference proteome</keyword>
<evidence type="ECO:0000256" key="4">
    <source>
        <dbReference type="ARBA" id="ARBA00022833"/>
    </source>
</evidence>
<keyword evidence="2" id="KW-0479">Metal-binding</keyword>
<dbReference type="InterPro" id="IPR003604">
    <property type="entry name" value="Matrin/U1-like-C_Znf_C2H2"/>
</dbReference>